<dbReference type="PANTHER" id="PTHR31885">
    <property type="entry name" value="GH04784P"/>
    <property type="match status" value="1"/>
</dbReference>
<reference evidence="10" key="1">
    <citation type="submission" date="2021-02" db="EMBL/GenBank/DDBJ databases">
        <authorList>
            <person name="Nowell W R."/>
        </authorList>
    </citation>
    <scope>NUCLEOTIDE SEQUENCE</scope>
    <source>
        <strain evidence="10">Ploen Becks lab</strain>
    </source>
</reference>
<dbReference type="EMBL" id="CAJNOC010000467">
    <property type="protein sequence ID" value="CAF0765113.1"/>
    <property type="molecule type" value="Genomic_DNA"/>
</dbReference>
<evidence type="ECO:0000313" key="10">
    <source>
        <dbReference type="EMBL" id="CAF0765113.1"/>
    </source>
</evidence>
<comment type="subcellular location">
    <subcellularLocation>
        <location evidence="1">Membrane</location>
        <topology evidence="1">Multi-pass membrane protein</topology>
    </subcellularLocation>
</comment>
<accession>A0A813QCF2</accession>
<dbReference type="AlphaFoldDB" id="A0A813QCF2"/>
<evidence type="ECO:0000256" key="8">
    <source>
        <dbReference type="ARBA" id="ARBA00049560"/>
    </source>
</evidence>
<feature type="transmembrane region" description="Helical" evidence="9">
    <location>
        <begin position="37"/>
        <end position="59"/>
    </location>
</feature>
<keyword evidence="4 9" id="KW-1133">Transmembrane helix</keyword>
<evidence type="ECO:0000256" key="4">
    <source>
        <dbReference type="ARBA" id="ARBA00022989"/>
    </source>
</evidence>
<comment type="catalytic activity">
    <reaction evidence="8">
        <text>a 1-O-(1Z-alkenyl)-sn-glycero-3-phosphocholine + H2O = a 2,3-saturated aldehyde + sn-glycerol 3-phosphocholine</text>
        <dbReference type="Rhea" id="RHEA:22544"/>
        <dbReference type="ChEBI" id="CHEBI:15377"/>
        <dbReference type="ChEBI" id="CHEBI:16870"/>
        <dbReference type="ChEBI" id="CHEBI:73359"/>
        <dbReference type="ChEBI" id="CHEBI:77287"/>
        <dbReference type="EC" id="3.3.2.2"/>
    </reaction>
</comment>
<dbReference type="EC" id="3.3.2.2" evidence="6"/>
<organism evidence="10 11">
    <name type="scientific">Brachionus calyciflorus</name>
    <dbReference type="NCBI Taxonomy" id="104777"/>
    <lineage>
        <taxon>Eukaryota</taxon>
        <taxon>Metazoa</taxon>
        <taxon>Spiralia</taxon>
        <taxon>Gnathifera</taxon>
        <taxon>Rotifera</taxon>
        <taxon>Eurotatoria</taxon>
        <taxon>Monogononta</taxon>
        <taxon>Pseudotrocha</taxon>
        <taxon>Ploima</taxon>
        <taxon>Brachionidae</taxon>
        <taxon>Brachionus</taxon>
    </lineage>
</organism>
<dbReference type="Proteomes" id="UP000663879">
    <property type="component" value="Unassembled WGS sequence"/>
</dbReference>
<dbReference type="OrthoDB" id="2133758at2759"/>
<dbReference type="InterPro" id="IPR012506">
    <property type="entry name" value="TMEM86B-like"/>
</dbReference>
<comment type="similarity">
    <text evidence="2">Belongs to the TMEM86 family.</text>
</comment>
<dbReference type="GO" id="GO:0047408">
    <property type="term" value="F:alkenylglycerophosphocholine hydrolase activity"/>
    <property type="evidence" value="ECO:0007669"/>
    <property type="project" value="UniProtKB-EC"/>
</dbReference>
<evidence type="ECO:0000256" key="3">
    <source>
        <dbReference type="ARBA" id="ARBA00022692"/>
    </source>
</evidence>
<gene>
    <name evidence="10" type="ORF">OXX778_LOCUS4645</name>
</gene>
<comment type="catalytic activity">
    <reaction evidence="7">
        <text>a 1-O-(1Z-alkenyl)-sn-glycero-3-phosphoethanolamine + H2O = a 2,3-saturated aldehyde + sn-glycero-3-phosphoethanolamine</text>
        <dbReference type="Rhea" id="RHEA:16905"/>
        <dbReference type="ChEBI" id="CHEBI:15377"/>
        <dbReference type="ChEBI" id="CHEBI:73359"/>
        <dbReference type="ChEBI" id="CHEBI:77288"/>
        <dbReference type="ChEBI" id="CHEBI:143890"/>
        <dbReference type="EC" id="3.3.2.2"/>
    </reaction>
</comment>
<keyword evidence="3 9" id="KW-0812">Transmembrane</keyword>
<dbReference type="PANTHER" id="PTHR31885:SF6">
    <property type="entry name" value="GH04784P"/>
    <property type="match status" value="1"/>
</dbReference>
<feature type="transmembrane region" description="Helical" evidence="9">
    <location>
        <begin position="12"/>
        <end position="31"/>
    </location>
</feature>
<feature type="transmembrane region" description="Helical" evidence="9">
    <location>
        <begin position="94"/>
        <end position="112"/>
    </location>
</feature>
<proteinExistence type="inferred from homology"/>
<evidence type="ECO:0000256" key="1">
    <source>
        <dbReference type="ARBA" id="ARBA00004141"/>
    </source>
</evidence>
<keyword evidence="5 9" id="KW-0472">Membrane</keyword>
<protein>
    <recommendedName>
        <fullName evidence="6">lysoplasmalogenase</fullName>
        <ecNumber evidence="6">3.3.2.2</ecNumber>
    </recommendedName>
</protein>
<dbReference type="Pfam" id="PF07947">
    <property type="entry name" value="YhhN"/>
    <property type="match status" value="1"/>
</dbReference>
<evidence type="ECO:0000256" key="2">
    <source>
        <dbReference type="ARBA" id="ARBA00007375"/>
    </source>
</evidence>
<evidence type="ECO:0000256" key="7">
    <source>
        <dbReference type="ARBA" id="ARBA00049458"/>
    </source>
</evidence>
<keyword evidence="11" id="KW-1185">Reference proteome</keyword>
<feature type="transmembrane region" description="Helical" evidence="9">
    <location>
        <begin position="119"/>
        <end position="135"/>
    </location>
</feature>
<dbReference type="GO" id="GO:0016020">
    <property type="term" value="C:membrane"/>
    <property type="evidence" value="ECO:0007669"/>
    <property type="project" value="UniProtKB-SubCell"/>
</dbReference>
<evidence type="ECO:0000313" key="11">
    <source>
        <dbReference type="Proteomes" id="UP000663879"/>
    </source>
</evidence>
<evidence type="ECO:0000256" key="5">
    <source>
        <dbReference type="ARBA" id="ARBA00023136"/>
    </source>
</evidence>
<feature type="transmembrane region" description="Helical" evidence="9">
    <location>
        <begin position="179"/>
        <end position="202"/>
    </location>
</feature>
<evidence type="ECO:0000256" key="9">
    <source>
        <dbReference type="SAM" id="Phobius"/>
    </source>
</evidence>
<name>A0A813QCF2_9BILA</name>
<feature type="transmembrane region" description="Helical" evidence="9">
    <location>
        <begin position="71"/>
        <end position="88"/>
    </location>
</feature>
<sequence length="282" mass="32304">MVSRIAVIKHVGPKLVPFFESVFIFFVLYPLKSESNLFFLIIKCMPMIALLIFVLSNGFNLNFEYSYSRRIFTGLVFSMIGDACLVYPEEFFIFGVISFGIAHIIYLTAFGLKPLNHKFAVALFILALPISALYIPFLSNYVLKVIVPVYMGLLLSMLWRAVSRLQIFNKDVEWTWTRLCCSIGAFFFVISDSVLSFDFFIYPIPYSHPTIMFTYYASQLGIALSVVDSDVDHEGNHLVIQHNDLINGVSRIYNYLKSIYFEDNIEVLSDLNESLSSVKKNE</sequence>
<feature type="transmembrane region" description="Helical" evidence="9">
    <location>
        <begin position="141"/>
        <end position="159"/>
    </location>
</feature>
<evidence type="ECO:0000256" key="6">
    <source>
        <dbReference type="ARBA" id="ARBA00035673"/>
    </source>
</evidence>
<comment type="caution">
    <text evidence="10">The sequence shown here is derived from an EMBL/GenBank/DDBJ whole genome shotgun (WGS) entry which is preliminary data.</text>
</comment>